<dbReference type="Pfam" id="PF04389">
    <property type="entry name" value="Peptidase_M28"/>
    <property type="match status" value="1"/>
</dbReference>
<dbReference type="InterPro" id="IPR045175">
    <property type="entry name" value="M28_fam"/>
</dbReference>
<feature type="chain" id="PRO_5047006494" description="Vacuolar membrane protease" evidence="10">
    <location>
        <begin position="23"/>
        <end position="568"/>
    </location>
</feature>
<comment type="function">
    <text evidence="1">May be involved in vacuolar sorting and osmoregulation.</text>
</comment>
<protein>
    <recommendedName>
        <fullName evidence="4">Vacuolar membrane protease</fullName>
    </recommendedName>
    <alternativeName>
        <fullName evidence="8">FXNA-related family protease 1</fullName>
    </alternativeName>
</protein>
<evidence type="ECO:0000256" key="10">
    <source>
        <dbReference type="SAM" id="SignalP"/>
    </source>
</evidence>
<feature type="domain" description="Peptidase M28" evidence="11">
    <location>
        <begin position="111"/>
        <end position="294"/>
    </location>
</feature>
<keyword evidence="10" id="KW-0732">Signal</keyword>
<evidence type="ECO:0000256" key="2">
    <source>
        <dbReference type="ARBA" id="ARBA00004128"/>
    </source>
</evidence>
<comment type="caution">
    <text evidence="12">The sequence shown here is derived from an EMBL/GenBank/DDBJ whole genome shotgun (WGS) entry which is preliminary data.</text>
</comment>
<dbReference type="InterPro" id="IPR007484">
    <property type="entry name" value="Peptidase_M28"/>
</dbReference>
<name>A0ABQ1FAF8_9SPHN</name>
<gene>
    <name evidence="12" type="ORF">GCM10010923_13210</name>
</gene>
<evidence type="ECO:0000256" key="6">
    <source>
        <dbReference type="ARBA" id="ARBA00022989"/>
    </source>
</evidence>
<comment type="similarity">
    <text evidence="3">Belongs to the peptidase M28 family.</text>
</comment>
<proteinExistence type="inferred from homology"/>
<feature type="transmembrane region" description="Helical" evidence="9">
    <location>
        <begin position="364"/>
        <end position="386"/>
    </location>
</feature>
<comment type="subcellular location">
    <subcellularLocation>
        <location evidence="2">Vacuole membrane</location>
        <topology evidence="2">Multi-pass membrane protein</topology>
    </subcellularLocation>
</comment>
<keyword evidence="9" id="KW-0812">Transmembrane</keyword>
<dbReference type="EMBL" id="BMID01000001">
    <property type="protein sequence ID" value="GGA04982.1"/>
    <property type="molecule type" value="Genomic_DNA"/>
</dbReference>
<evidence type="ECO:0000313" key="13">
    <source>
        <dbReference type="Proteomes" id="UP000603317"/>
    </source>
</evidence>
<evidence type="ECO:0000256" key="8">
    <source>
        <dbReference type="ARBA" id="ARBA00031512"/>
    </source>
</evidence>
<keyword evidence="6 9" id="KW-1133">Transmembrane helix</keyword>
<feature type="transmembrane region" description="Helical" evidence="9">
    <location>
        <begin position="427"/>
        <end position="446"/>
    </location>
</feature>
<evidence type="ECO:0000259" key="11">
    <source>
        <dbReference type="Pfam" id="PF04389"/>
    </source>
</evidence>
<keyword evidence="7" id="KW-0325">Glycoprotein</keyword>
<keyword evidence="9" id="KW-0472">Membrane</keyword>
<keyword evidence="5" id="KW-0926">Vacuole</keyword>
<evidence type="ECO:0000256" key="1">
    <source>
        <dbReference type="ARBA" id="ARBA00003273"/>
    </source>
</evidence>
<feature type="transmembrane region" description="Helical" evidence="9">
    <location>
        <begin position="452"/>
        <end position="472"/>
    </location>
</feature>
<feature type="signal peptide" evidence="10">
    <location>
        <begin position="1"/>
        <end position="22"/>
    </location>
</feature>
<dbReference type="PANTHER" id="PTHR12147">
    <property type="entry name" value="METALLOPEPTIDASE M28 FAMILY MEMBER"/>
    <property type="match status" value="1"/>
</dbReference>
<feature type="transmembrane region" description="Helical" evidence="9">
    <location>
        <begin position="334"/>
        <end position="352"/>
    </location>
</feature>
<dbReference type="Proteomes" id="UP000603317">
    <property type="component" value="Unassembled WGS sequence"/>
</dbReference>
<evidence type="ECO:0000256" key="9">
    <source>
        <dbReference type="SAM" id="Phobius"/>
    </source>
</evidence>
<feature type="transmembrane region" description="Helical" evidence="9">
    <location>
        <begin position="533"/>
        <end position="552"/>
    </location>
</feature>
<keyword evidence="13" id="KW-1185">Reference proteome</keyword>
<dbReference type="Gene3D" id="3.40.630.10">
    <property type="entry name" value="Zn peptidases"/>
    <property type="match status" value="1"/>
</dbReference>
<evidence type="ECO:0000256" key="4">
    <source>
        <dbReference type="ARBA" id="ARBA00017435"/>
    </source>
</evidence>
<dbReference type="SUPFAM" id="SSF53187">
    <property type="entry name" value="Zn-dependent exopeptidases"/>
    <property type="match status" value="1"/>
</dbReference>
<sequence length="568" mass="59190">MKQRVVWFVAAMVVAVVLAIMATTPPAPDTATSNPVEPSTERAFAHVERIAAQPHPTGSTTNAVVRDYLVGELEAMGLSVETVSGTLDEAGQAKLDYWRDKSSETPTEFVNVIGVLPGADPTLPAVALMAHYDSVWGSPGASDDAAGVASILETVRAIAAAGPVERDIVVVLTDAEELGLVGARQFFGENPLAERIGAIVNLEARGGGGVASMFQTSPGNAEVARVYARTVDHPSTSSLATYIYSVLPNDTDLSAALDRGGYAAFNIAFIGRSGLYHSPLSTPENLDRGSLNQMLGQTHALALALANAATLPRETGDAVFFDAFGLATIVYSPWIGWVMLVLGIGGYALAWWRRDRTERGFVSGVGRMAALILVGGVLLYGLNLVSGAGTGAGYYDRLAAIPKLTTMALLVVLGLAVALWGRGTTGFAQRSGAATLIALLAIAGQAMAPTAAYVIVVPVMLIGIAAAVRSLADDRWGRLAAAIVAALVTGYMLSLGFQVMQGVGPTMPYGAMLPAAIGILCWLPLWPRIPQPHIVAIVLLLGATAVALWVRFDPVPPSVAAYSPLKPG</sequence>
<evidence type="ECO:0000313" key="12">
    <source>
        <dbReference type="EMBL" id="GGA04982.1"/>
    </source>
</evidence>
<evidence type="ECO:0000256" key="5">
    <source>
        <dbReference type="ARBA" id="ARBA00022554"/>
    </source>
</evidence>
<dbReference type="PANTHER" id="PTHR12147:SF58">
    <property type="entry name" value="VACUOLAR MEMBRANE PROTEASE"/>
    <property type="match status" value="1"/>
</dbReference>
<evidence type="ECO:0000256" key="7">
    <source>
        <dbReference type="ARBA" id="ARBA00023180"/>
    </source>
</evidence>
<dbReference type="RefSeq" id="WP_188641948.1">
    <property type="nucleotide sequence ID" value="NZ_BMID01000001.1"/>
</dbReference>
<organism evidence="12 13">
    <name type="scientific">Blastomonas marina</name>
    <dbReference type="NCBI Taxonomy" id="1867408"/>
    <lineage>
        <taxon>Bacteria</taxon>
        <taxon>Pseudomonadati</taxon>
        <taxon>Pseudomonadota</taxon>
        <taxon>Alphaproteobacteria</taxon>
        <taxon>Sphingomonadales</taxon>
        <taxon>Sphingomonadaceae</taxon>
        <taxon>Blastomonas</taxon>
    </lineage>
</organism>
<feature type="transmembrane region" description="Helical" evidence="9">
    <location>
        <begin position="506"/>
        <end position="526"/>
    </location>
</feature>
<feature type="transmembrane region" description="Helical" evidence="9">
    <location>
        <begin position="479"/>
        <end position="500"/>
    </location>
</feature>
<evidence type="ECO:0000256" key="3">
    <source>
        <dbReference type="ARBA" id="ARBA00010918"/>
    </source>
</evidence>
<accession>A0ABQ1FAF8</accession>
<reference evidence="13" key="1">
    <citation type="journal article" date="2019" name="Int. J. Syst. Evol. Microbiol.">
        <title>The Global Catalogue of Microorganisms (GCM) 10K type strain sequencing project: providing services to taxonomists for standard genome sequencing and annotation.</title>
        <authorList>
            <consortium name="The Broad Institute Genomics Platform"/>
            <consortium name="The Broad Institute Genome Sequencing Center for Infectious Disease"/>
            <person name="Wu L."/>
            <person name="Ma J."/>
        </authorList>
    </citation>
    <scope>NUCLEOTIDE SEQUENCE [LARGE SCALE GENOMIC DNA]</scope>
    <source>
        <strain evidence="13">CGMCC 1.15297</strain>
    </source>
</reference>
<feature type="transmembrane region" description="Helical" evidence="9">
    <location>
        <begin position="398"/>
        <end position="420"/>
    </location>
</feature>